<proteinExistence type="predicted"/>
<evidence type="ECO:0000259" key="11">
    <source>
        <dbReference type="PROSITE" id="PS51914"/>
    </source>
</evidence>
<sequence length="267" mass="29782">MADLGSIYIFVTIFCSCVFVMVNCGGCPHHANDPNNVNDRIDMLKDQRQYSCVDDSNKYSYSILICQTGKDPTAVKQAKKGSKRIYNAGTYESATIRGGTDWLMVSYGGGEKYQSHCQKAPRKSDLLIICDPNESRGTLKVIEEHRTNDTHTTDPCYYLFELNHKAACTVGPPKTISPGSILLIIFLIVVSVYLVLGFLYQRFVAGAKGFEQIPNFNMWRAFGNLQADGCNFICRCAEVRRSPRYKPVEDALSDDTAPPDDDSLLPM</sequence>
<feature type="compositionally biased region" description="Acidic residues" evidence="9">
    <location>
        <begin position="251"/>
        <end position="267"/>
    </location>
</feature>
<dbReference type="PRINTS" id="PR00715">
    <property type="entry name" value="MAN6PRECEPTR"/>
</dbReference>
<evidence type="ECO:0000256" key="5">
    <source>
        <dbReference type="ARBA" id="ARBA00022989"/>
    </source>
</evidence>
<dbReference type="AlphaFoldDB" id="A0A6P8H0S4"/>
<keyword evidence="6 10" id="KW-0472">Membrane</keyword>
<dbReference type="Proteomes" id="UP000515163">
    <property type="component" value="Unplaced"/>
</dbReference>
<evidence type="ECO:0000256" key="8">
    <source>
        <dbReference type="ARBA" id="ARBA00023180"/>
    </source>
</evidence>
<protein>
    <submittedName>
        <fullName evidence="13">Cation-dependent mannose-6-phosphate receptor-like</fullName>
    </submittedName>
</protein>
<accession>A0A6P8H0S4</accession>
<organism evidence="12 13">
    <name type="scientific">Actinia tenebrosa</name>
    <name type="common">Australian red waratah sea anemone</name>
    <dbReference type="NCBI Taxonomy" id="6105"/>
    <lineage>
        <taxon>Eukaryota</taxon>
        <taxon>Metazoa</taxon>
        <taxon>Cnidaria</taxon>
        <taxon>Anthozoa</taxon>
        <taxon>Hexacorallia</taxon>
        <taxon>Actiniaria</taxon>
        <taxon>Actiniidae</taxon>
        <taxon>Actinia</taxon>
    </lineage>
</organism>
<evidence type="ECO:0000256" key="2">
    <source>
        <dbReference type="ARBA" id="ARBA00022448"/>
    </source>
</evidence>
<feature type="transmembrane region" description="Helical" evidence="10">
    <location>
        <begin position="6"/>
        <end position="24"/>
    </location>
</feature>
<dbReference type="RefSeq" id="XP_031549283.1">
    <property type="nucleotide sequence ID" value="XM_031693423.1"/>
</dbReference>
<evidence type="ECO:0000313" key="13">
    <source>
        <dbReference type="RefSeq" id="XP_031549283.1"/>
    </source>
</evidence>
<dbReference type="InterPro" id="IPR009011">
    <property type="entry name" value="Man6P_isomerase_rcpt-bd_dom_sf"/>
</dbReference>
<evidence type="ECO:0000256" key="3">
    <source>
        <dbReference type="ARBA" id="ARBA00022692"/>
    </source>
</evidence>
<keyword evidence="4" id="KW-0732">Signal</keyword>
<keyword evidence="5 10" id="KW-1133">Transmembrane helix</keyword>
<keyword evidence="2" id="KW-0813">Transport</keyword>
<feature type="region of interest" description="Disordered" evidence="9">
    <location>
        <begin position="248"/>
        <end position="267"/>
    </location>
</feature>
<dbReference type="SUPFAM" id="SSF50911">
    <property type="entry name" value="Mannose 6-phosphate receptor domain"/>
    <property type="match status" value="1"/>
</dbReference>
<feature type="transmembrane region" description="Helical" evidence="10">
    <location>
        <begin position="181"/>
        <end position="200"/>
    </location>
</feature>
<dbReference type="GeneID" id="116286837"/>
<dbReference type="GO" id="GO:0005768">
    <property type="term" value="C:endosome"/>
    <property type="evidence" value="ECO:0007669"/>
    <property type="project" value="InterPro"/>
</dbReference>
<dbReference type="PANTHER" id="PTHR15071:SF29">
    <property type="entry name" value="CATION-DEPENDENT MANNOSE-6-PHOSPHATE RECEPTOR"/>
    <property type="match status" value="1"/>
</dbReference>
<gene>
    <name evidence="13" type="primary">LOC116286837</name>
</gene>
<dbReference type="KEGG" id="aten:116286837"/>
<dbReference type="InParanoid" id="A0A6P8H0S4"/>
<keyword evidence="7" id="KW-1015">Disulfide bond</keyword>
<evidence type="ECO:0000256" key="1">
    <source>
        <dbReference type="ARBA" id="ARBA00004308"/>
    </source>
</evidence>
<dbReference type="OrthoDB" id="29460at2759"/>
<evidence type="ECO:0000256" key="4">
    <source>
        <dbReference type="ARBA" id="ARBA00022729"/>
    </source>
</evidence>
<evidence type="ECO:0000256" key="10">
    <source>
        <dbReference type="SAM" id="Phobius"/>
    </source>
</evidence>
<dbReference type="Gene3D" id="2.70.130.10">
    <property type="entry name" value="Mannose-6-phosphate receptor binding domain"/>
    <property type="match status" value="1"/>
</dbReference>
<feature type="domain" description="MRH" evidence="11">
    <location>
        <begin position="50"/>
        <end position="170"/>
    </location>
</feature>
<dbReference type="GO" id="GO:0005802">
    <property type="term" value="C:trans-Golgi network"/>
    <property type="evidence" value="ECO:0007669"/>
    <property type="project" value="TreeGrafter"/>
</dbReference>
<comment type="subcellular location">
    <subcellularLocation>
        <location evidence="1">Endomembrane system</location>
    </subcellularLocation>
</comment>
<evidence type="ECO:0000256" key="6">
    <source>
        <dbReference type="ARBA" id="ARBA00023136"/>
    </source>
</evidence>
<dbReference type="GO" id="GO:0006622">
    <property type="term" value="P:protein targeting to lysosome"/>
    <property type="evidence" value="ECO:0007669"/>
    <property type="project" value="InterPro"/>
</dbReference>
<evidence type="ECO:0000256" key="9">
    <source>
        <dbReference type="SAM" id="MobiDB-lite"/>
    </source>
</evidence>
<keyword evidence="8" id="KW-0325">Glycoprotein</keyword>
<dbReference type="Pfam" id="PF02157">
    <property type="entry name" value="Man-6-P_recep"/>
    <property type="match status" value="1"/>
</dbReference>
<evidence type="ECO:0000256" key="7">
    <source>
        <dbReference type="ARBA" id="ARBA00023157"/>
    </source>
</evidence>
<dbReference type="PANTHER" id="PTHR15071">
    <property type="entry name" value="MANNOSE-6-PHOSPHATE RECEPTOR FAMILY MEMBER"/>
    <property type="match status" value="1"/>
</dbReference>
<dbReference type="InterPro" id="IPR000296">
    <property type="entry name" value="Man-6-P_rcpt_cation_dep"/>
</dbReference>
<keyword evidence="3 10" id="KW-0812">Transmembrane</keyword>
<evidence type="ECO:0000313" key="12">
    <source>
        <dbReference type="Proteomes" id="UP000515163"/>
    </source>
</evidence>
<name>A0A6P8H0S4_ACTTE</name>
<reference evidence="13" key="1">
    <citation type="submission" date="2025-08" db="UniProtKB">
        <authorList>
            <consortium name="RefSeq"/>
        </authorList>
    </citation>
    <scope>IDENTIFICATION</scope>
</reference>
<dbReference type="FunCoup" id="A0A6P8H0S4">
    <property type="interactions" value="1918"/>
</dbReference>
<dbReference type="GO" id="GO:0019904">
    <property type="term" value="F:protein domain specific binding"/>
    <property type="evidence" value="ECO:0007669"/>
    <property type="project" value="InterPro"/>
</dbReference>
<keyword evidence="12" id="KW-1185">Reference proteome</keyword>
<dbReference type="InterPro" id="IPR044865">
    <property type="entry name" value="MRH_dom"/>
</dbReference>
<dbReference type="InterPro" id="IPR028927">
    <property type="entry name" value="Man-6-P_rcpt"/>
</dbReference>
<dbReference type="PROSITE" id="PS51914">
    <property type="entry name" value="MRH"/>
    <property type="match status" value="1"/>
</dbReference>